<reference evidence="2 3" key="1">
    <citation type="submission" date="2009-12" db="EMBL/GenBank/DDBJ databases">
        <title>The Genome Sequence of Anolis carolinensis (Green Anole Lizard).</title>
        <authorList>
            <consortium name="The Genome Sequencing Platform"/>
            <person name="Di Palma F."/>
            <person name="Alfoldi J."/>
            <person name="Heiman D."/>
            <person name="Young S."/>
            <person name="Grabherr M."/>
            <person name="Johnson J."/>
            <person name="Lander E.S."/>
            <person name="Lindblad-Toh K."/>
        </authorList>
    </citation>
    <scope>NUCLEOTIDE SEQUENCE [LARGE SCALE GENOMIC DNA]</scope>
    <source>
        <strain evidence="2 3">JBL SC #1</strain>
    </source>
</reference>
<feature type="compositionally biased region" description="Basic and acidic residues" evidence="1">
    <location>
        <begin position="21"/>
        <end position="33"/>
    </location>
</feature>
<name>A0A803TC55_ANOCA</name>
<protein>
    <submittedName>
        <fullName evidence="2">Uncharacterized protein</fullName>
    </submittedName>
</protein>
<keyword evidence="3" id="KW-1185">Reference proteome</keyword>
<organism evidence="2 3">
    <name type="scientific">Anolis carolinensis</name>
    <name type="common">Green anole</name>
    <name type="synonym">American chameleon</name>
    <dbReference type="NCBI Taxonomy" id="28377"/>
    <lineage>
        <taxon>Eukaryota</taxon>
        <taxon>Metazoa</taxon>
        <taxon>Chordata</taxon>
        <taxon>Craniata</taxon>
        <taxon>Vertebrata</taxon>
        <taxon>Euteleostomi</taxon>
        <taxon>Lepidosauria</taxon>
        <taxon>Squamata</taxon>
        <taxon>Bifurcata</taxon>
        <taxon>Unidentata</taxon>
        <taxon>Episquamata</taxon>
        <taxon>Toxicofera</taxon>
        <taxon>Iguania</taxon>
        <taxon>Dactyloidae</taxon>
        <taxon>Anolis</taxon>
    </lineage>
</organism>
<proteinExistence type="predicted"/>
<evidence type="ECO:0000313" key="2">
    <source>
        <dbReference type="Ensembl" id="ENSACAP00000032795.1"/>
    </source>
</evidence>
<reference evidence="2" key="2">
    <citation type="submission" date="2025-08" db="UniProtKB">
        <authorList>
            <consortium name="Ensembl"/>
        </authorList>
    </citation>
    <scope>IDENTIFICATION</scope>
</reference>
<sequence length="77" mass="8539">MPGEATETVPATELELPQPHAETESRSHKKEAVSCDPQLLLKQLTLLVMLTRAVGTCHPVISEHLYLSHLVYILPLL</sequence>
<evidence type="ECO:0000256" key="1">
    <source>
        <dbReference type="SAM" id="MobiDB-lite"/>
    </source>
</evidence>
<dbReference type="Ensembl" id="ENSACAT00000040321.1">
    <property type="protein sequence ID" value="ENSACAP00000032795.1"/>
    <property type="gene ID" value="ENSACAG00000037321.1"/>
</dbReference>
<feature type="region of interest" description="Disordered" evidence="1">
    <location>
        <begin position="1"/>
        <end position="33"/>
    </location>
</feature>
<evidence type="ECO:0000313" key="3">
    <source>
        <dbReference type="Proteomes" id="UP000001646"/>
    </source>
</evidence>
<dbReference type="AlphaFoldDB" id="A0A803TC55"/>
<dbReference type="Proteomes" id="UP000001646">
    <property type="component" value="Chromosome 2"/>
</dbReference>
<reference evidence="2" key="3">
    <citation type="submission" date="2025-09" db="UniProtKB">
        <authorList>
            <consortium name="Ensembl"/>
        </authorList>
    </citation>
    <scope>IDENTIFICATION</scope>
</reference>
<accession>A0A803TC55</accession>
<dbReference type="InParanoid" id="A0A803TC55"/>